<organism evidence="5 6">
    <name type="scientific">Bosea vaviloviae</name>
    <dbReference type="NCBI Taxonomy" id="1526658"/>
    <lineage>
        <taxon>Bacteria</taxon>
        <taxon>Pseudomonadati</taxon>
        <taxon>Pseudomonadota</taxon>
        <taxon>Alphaproteobacteria</taxon>
        <taxon>Hyphomicrobiales</taxon>
        <taxon>Boseaceae</taxon>
        <taxon>Bosea</taxon>
    </lineage>
</organism>
<dbReference type="KEGG" id="bvv:BHK69_03540"/>
<keyword evidence="2" id="KW-0238">DNA-binding</keyword>
<dbReference type="InterPro" id="IPR011051">
    <property type="entry name" value="RmlC_Cupin_sf"/>
</dbReference>
<protein>
    <recommendedName>
        <fullName evidence="4">HTH araC/xylS-type domain-containing protein</fullName>
    </recommendedName>
</protein>
<dbReference type="Gene3D" id="2.60.120.10">
    <property type="entry name" value="Jelly Rolls"/>
    <property type="match status" value="1"/>
</dbReference>
<evidence type="ECO:0000256" key="2">
    <source>
        <dbReference type="ARBA" id="ARBA00023125"/>
    </source>
</evidence>
<dbReference type="SUPFAM" id="SSF46689">
    <property type="entry name" value="Homeodomain-like"/>
    <property type="match status" value="2"/>
</dbReference>
<gene>
    <name evidence="5" type="ORF">BHK69_03540</name>
</gene>
<dbReference type="Gene3D" id="1.10.10.60">
    <property type="entry name" value="Homeodomain-like"/>
    <property type="match status" value="2"/>
</dbReference>
<name>A0A1D7U9U5_9HYPH</name>
<dbReference type="Pfam" id="PF12833">
    <property type="entry name" value="HTH_18"/>
    <property type="match status" value="1"/>
</dbReference>
<dbReference type="GO" id="GO:0003700">
    <property type="term" value="F:DNA-binding transcription factor activity"/>
    <property type="evidence" value="ECO:0007669"/>
    <property type="project" value="InterPro"/>
</dbReference>
<keyword evidence="6" id="KW-1185">Reference proteome</keyword>
<dbReference type="GO" id="GO:0043565">
    <property type="term" value="F:sequence-specific DNA binding"/>
    <property type="evidence" value="ECO:0007669"/>
    <property type="project" value="InterPro"/>
</dbReference>
<dbReference type="InterPro" id="IPR050204">
    <property type="entry name" value="AraC_XylS_family_regulators"/>
</dbReference>
<feature type="domain" description="HTH araC/xylS-type" evidence="4">
    <location>
        <begin position="172"/>
        <end position="270"/>
    </location>
</feature>
<keyword evidence="3" id="KW-0804">Transcription</keyword>
<dbReference type="SMART" id="SM00342">
    <property type="entry name" value="HTH_ARAC"/>
    <property type="match status" value="1"/>
</dbReference>
<dbReference type="PANTHER" id="PTHR46796:SF2">
    <property type="entry name" value="TRANSCRIPTIONAL REGULATORY PROTEIN"/>
    <property type="match status" value="1"/>
</dbReference>
<dbReference type="RefSeq" id="WP_069693344.1">
    <property type="nucleotide sequence ID" value="NZ_CP017147.1"/>
</dbReference>
<dbReference type="AlphaFoldDB" id="A0A1D7U9U5"/>
<dbReference type="PROSITE" id="PS01124">
    <property type="entry name" value="HTH_ARAC_FAMILY_2"/>
    <property type="match status" value="1"/>
</dbReference>
<dbReference type="InterPro" id="IPR009057">
    <property type="entry name" value="Homeodomain-like_sf"/>
</dbReference>
<dbReference type="PANTHER" id="PTHR46796">
    <property type="entry name" value="HTH-TYPE TRANSCRIPTIONAL ACTIVATOR RHAS-RELATED"/>
    <property type="match status" value="1"/>
</dbReference>
<evidence type="ECO:0000313" key="5">
    <source>
        <dbReference type="EMBL" id="AOO84153.1"/>
    </source>
</evidence>
<accession>A0A1D7U9U5</accession>
<dbReference type="PROSITE" id="PS00041">
    <property type="entry name" value="HTH_ARAC_FAMILY_1"/>
    <property type="match status" value="1"/>
</dbReference>
<dbReference type="InterPro" id="IPR018060">
    <property type="entry name" value="HTH_AraC"/>
</dbReference>
<sequence>MSRAVAVCHGPFGRVSIYDLDRPLVLHAHREAHLIFFLEGSRGLVTVGGRCTRVDPFMGVAINPWEPHNFQPASAGRFGLFLVVYLRPEWLAAQSMTPAGGLVFPSSELVVTRELAAWRDKVVEMLLSPRRDLNLGPVLMALAQASSEPIEPELASSFAHLAPEGALDRRVLRACRLLEDHPSYDGALEGVAREAGLSRAHFFKLFRQQVGVTPTVFANTVRLDAALDRLVFSQDPVTRIGNGLGFSCQSVFTRFFTAHMGMAPRDYRRVLRTVGPAPMQAVHMQAVHPMRAAHV</sequence>
<evidence type="ECO:0000256" key="1">
    <source>
        <dbReference type="ARBA" id="ARBA00023015"/>
    </source>
</evidence>
<dbReference type="Proteomes" id="UP000094969">
    <property type="component" value="Chromosome"/>
</dbReference>
<evidence type="ECO:0000259" key="4">
    <source>
        <dbReference type="PROSITE" id="PS01124"/>
    </source>
</evidence>
<dbReference type="InterPro" id="IPR018062">
    <property type="entry name" value="HTH_AraC-typ_CS"/>
</dbReference>
<dbReference type="EMBL" id="CP017147">
    <property type="protein sequence ID" value="AOO84153.1"/>
    <property type="molecule type" value="Genomic_DNA"/>
</dbReference>
<evidence type="ECO:0000256" key="3">
    <source>
        <dbReference type="ARBA" id="ARBA00023163"/>
    </source>
</evidence>
<evidence type="ECO:0000313" key="6">
    <source>
        <dbReference type="Proteomes" id="UP000094969"/>
    </source>
</evidence>
<dbReference type="SUPFAM" id="SSF51182">
    <property type="entry name" value="RmlC-like cupins"/>
    <property type="match status" value="1"/>
</dbReference>
<dbReference type="InterPro" id="IPR014710">
    <property type="entry name" value="RmlC-like_jellyroll"/>
</dbReference>
<dbReference type="OrthoDB" id="8201115at2"/>
<dbReference type="STRING" id="1526658.BHK69_03540"/>
<proteinExistence type="predicted"/>
<reference evidence="5 6" key="1">
    <citation type="journal article" date="2015" name="Antonie Van Leeuwenhoek">
        <title>Bosea vaviloviae sp. nov., a new species of slow-growing rhizobia isolated from nodules of the relict species Vavilovia formosa (Stev.) Fed.</title>
        <authorList>
            <person name="Safronova V.I."/>
            <person name="Kuznetsova I.G."/>
            <person name="Sazanova A.L."/>
            <person name="Kimeklis A.K."/>
            <person name="Belimov A.A."/>
            <person name="Andronov E.E."/>
            <person name="Pinaev A.G."/>
            <person name="Chizhevskaya E.P."/>
            <person name="Pukhaev A.R."/>
            <person name="Popov K.P."/>
            <person name="Willems A."/>
            <person name="Tikhonovich I.A."/>
        </authorList>
    </citation>
    <scope>NUCLEOTIDE SEQUENCE [LARGE SCALE GENOMIC DNA]</scope>
    <source>
        <strain evidence="5 6">Vaf18</strain>
    </source>
</reference>
<keyword evidence="1" id="KW-0805">Transcription regulation</keyword>